<accession>A0A840AGS1</accession>
<dbReference type="PANTHER" id="PTHR34203">
    <property type="entry name" value="METHYLTRANSFERASE, FKBM FAMILY PROTEIN"/>
    <property type="match status" value="1"/>
</dbReference>
<name>A0A840AGS1_9PROT</name>
<dbReference type="RefSeq" id="WP_184386317.1">
    <property type="nucleotide sequence ID" value="NZ_JACIDJ010000008.1"/>
</dbReference>
<evidence type="ECO:0000313" key="2">
    <source>
        <dbReference type="EMBL" id="MBB3900082.1"/>
    </source>
</evidence>
<sequence length="237" mass="25615">MEEIDFFRALHRPGTILDIGAHDGLLTAPLAELPGAHVIAFEPLPSAMARLRNRLGAHPRVTLRPEALGATHGEATLTLPVVAGEAAEQWASLAKTYAGHAGVTTLRHPVTVLPLDALELTDVTAIKLDAEGYEEEVLQGGRETLRRCRPVLSVEIEERHRPGSTVAVPALLAELGYSAWFWHAGRLHPFAAFDAATMQVASPDPSVFAASDPYIFTFFFLPDGEGPRQLAMAGFDR</sequence>
<reference evidence="2 3" key="1">
    <citation type="submission" date="2020-08" db="EMBL/GenBank/DDBJ databases">
        <title>Genomic Encyclopedia of Type Strains, Phase IV (KMG-IV): sequencing the most valuable type-strain genomes for metagenomic binning, comparative biology and taxonomic classification.</title>
        <authorList>
            <person name="Goeker M."/>
        </authorList>
    </citation>
    <scope>NUCLEOTIDE SEQUENCE [LARGE SCALE GENOMIC DNA]</scope>
    <source>
        <strain evidence="2 3">DSM 19979</strain>
    </source>
</reference>
<dbReference type="InterPro" id="IPR006342">
    <property type="entry name" value="FkbM_mtfrase"/>
</dbReference>
<dbReference type="EMBL" id="JACIDJ010000008">
    <property type="protein sequence ID" value="MBB3900082.1"/>
    <property type="molecule type" value="Genomic_DNA"/>
</dbReference>
<dbReference type="AlphaFoldDB" id="A0A840AGS1"/>
<gene>
    <name evidence="2" type="ORF">GGQ83_003552</name>
</gene>
<dbReference type="NCBIfam" id="TIGR01444">
    <property type="entry name" value="fkbM_fam"/>
    <property type="match status" value="1"/>
</dbReference>
<dbReference type="PANTHER" id="PTHR34203:SF15">
    <property type="entry name" value="SLL1173 PROTEIN"/>
    <property type="match status" value="1"/>
</dbReference>
<proteinExistence type="predicted"/>
<dbReference type="Gene3D" id="3.40.50.150">
    <property type="entry name" value="Vaccinia Virus protein VP39"/>
    <property type="match status" value="1"/>
</dbReference>
<dbReference type="CDD" id="cd02440">
    <property type="entry name" value="AdoMet_MTases"/>
    <property type="match status" value="1"/>
</dbReference>
<comment type="caution">
    <text evidence="2">The sequence shown here is derived from an EMBL/GenBank/DDBJ whole genome shotgun (WGS) entry which is preliminary data.</text>
</comment>
<evidence type="ECO:0000259" key="1">
    <source>
        <dbReference type="Pfam" id="PF05050"/>
    </source>
</evidence>
<dbReference type="SUPFAM" id="SSF53335">
    <property type="entry name" value="S-adenosyl-L-methionine-dependent methyltransferases"/>
    <property type="match status" value="1"/>
</dbReference>
<feature type="domain" description="Methyltransferase FkbM" evidence="1">
    <location>
        <begin position="18"/>
        <end position="178"/>
    </location>
</feature>
<dbReference type="GO" id="GO:0008168">
    <property type="term" value="F:methyltransferase activity"/>
    <property type="evidence" value="ECO:0007669"/>
    <property type="project" value="UniProtKB-KW"/>
</dbReference>
<dbReference type="Proteomes" id="UP000553193">
    <property type="component" value="Unassembled WGS sequence"/>
</dbReference>
<keyword evidence="3" id="KW-1185">Reference proteome</keyword>
<organism evidence="2 3">
    <name type="scientific">Roseococcus suduntuyensis</name>
    <dbReference type="NCBI Taxonomy" id="455361"/>
    <lineage>
        <taxon>Bacteria</taxon>
        <taxon>Pseudomonadati</taxon>
        <taxon>Pseudomonadota</taxon>
        <taxon>Alphaproteobacteria</taxon>
        <taxon>Acetobacterales</taxon>
        <taxon>Roseomonadaceae</taxon>
        <taxon>Roseococcus</taxon>
    </lineage>
</organism>
<protein>
    <submittedName>
        <fullName evidence="2">FkbM family methyltransferase</fullName>
    </submittedName>
</protein>
<dbReference type="GO" id="GO:0032259">
    <property type="term" value="P:methylation"/>
    <property type="evidence" value="ECO:0007669"/>
    <property type="project" value="UniProtKB-KW"/>
</dbReference>
<dbReference type="InterPro" id="IPR052514">
    <property type="entry name" value="SAM-dependent_MTase"/>
</dbReference>
<keyword evidence="2" id="KW-0808">Transferase</keyword>
<keyword evidence="2" id="KW-0489">Methyltransferase</keyword>
<dbReference type="InterPro" id="IPR029063">
    <property type="entry name" value="SAM-dependent_MTases_sf"/>
</dbReference>
<dbReference type="Pfam" id="PF05050">
    <property type="entry name" value="Methyltransf_21"/>
    <property type="match status" value="1"/>
</dbReference>
<evidence type="ECO:0000313" key="3">
    <source>
        <dbReference type="Proteomes" id="UP000553193"/>
    </source>
</evidence>